<dbReference type="EMBL" id="SNWN01000013">
    <property type="protein sequence ID" value="TDO19784.1"/>
    <property type="molecule type" value="Genomic_DNA"/>
</dbReference>
<evidence type="ECO:0000313" key="3">
    <source>
        <dbReference type="Proteomes" id="UP000295518"/>
    </source>
</evidence>
<keyword evidence="1" id="KW-0812">Transmembrane</keyword>
<feature type="transmembrane region" description="Helical" evidence="1">
    <location>
        <begin position="24"/>
        <end position="46"/>
    </location>
</feature>
<proteinExistence type="predicted"/>
<dbReference type="AlphaFoldDB" id="A0A4R6ID15"/>
<feature type="transmembrane region" description="Helical" evidence="1">
    <location>
        <begin position="66"/>
        <end position="84"/>
    </location>
</feature>
<dbReference type="NCBIfam" id="NF046009">
    <property type="entry name" value="MAGa3780_fam"/>
    <property type="match status" value="1"/>
</dbReference>
<evidence type="ECO:0000313" key="2">
    <source>
        <dbReference type="EMBL" id="TDO19784.1"/>
    </source>
</evidence>
<keyword evidence="1" id="KW-0472">Membrane</keyword>
<gene>
    <name evidence="2" type="ORF">EI74_0587</name>
</gene>
<keyword evidence="3" id="KW-1185">Reference proteome</keyword>
<feature type="transmembrane region" description="Helical" evidence="1">
    <location>
        <begin position="126"/>
        <end position="146"/>
    </location>
</feature>
<dbReference type="Proteomes" id="UP000295518">
    <property type="component" value="Unassembled WGS sequence"/>
</dbReference>
<feature type="transmembrane region" description="Helical" evidence="1">
    <location>
        <begin position="158"/>
        <end position="178"/>
    </location>
</feature>
<accession>A0A4R6ID15</accession>
<name>A0A4R6ID15_9MOLU</name>
<organism evidence="2 3">
    <name type="scientific">Mycoplasma testudineum</name>
    <dbReference type="NCBI Taxonomy" id="244584"/>
    <lineage>
        <taxon>Bacteria</taxon>
        <taxon>Bacillati</taxon>
        <taxon>Mycoplasmatota</taxon>
        <taxon>Mollicutes</taxon>
        <taxon>Mycoplasmataceae</taxon>
        <taxon>Mycoplasma</taxon>
    </lineage>
</organism>
<keyword evidence="1" id="KW-1133">Transmembrane helix</keyword>
<dbReference type="RefSeq" id="WP_094254746.1">
    <property type="nucleotide sequence ID" value="NZ_NNCE01000005.1"/>
</dbReference>
<feature type="transmembrane region" description="Helical" evidence="1">
    <location>
        <begin position="228"/>
        <end position="254"/>
    </location>
</feature>
<dbReference type="OrthoDB" id="400065at2"/>
<comment type="caution">
    <text evidence="2">The sequence shown here is derived from an EMBL/GenBank/DDBJ whole genome shotgun (WGS) entry which is preliminary data.</text>
</comment>
<reference evidence="2 3" key="1">
    <citation type="submission" date="2019-03" db="EMBL/GenBank/DDBJ databases">
        <title>Genomic Encyclopedia of Archaeal and Bacterial Type Strains, Phase II (KMG-II): from individual species to whole genera.</title>
        <authorList>
            <person name="Goeker M."/>
        </authorList>
    </citation>
    <scope>NUCLEOTIDE SEQUENCE [LARGE SCALE GENOMIC DNA]</scope>
    <source>
        <strain evidence="2 3">ATCC 700618</strain>
    </source>
</reference>
<sequence>MTENKKIDIDQKSIWKIKNKSVKWYDYLTFIFGLFLLAWIISEFITKTEINPANELQVVMGQASDIFTFTTQSNIILSFSLMLISFVEHNKIKQMFLASLIWITVTFVIYWVLISWTRPWGNIHSSIDSIITHAISPVVAVVIFFVKRKEFKLELLTRWIVSIYLVIYYLMLITVFFATQNNATLLANYNANGGASQTTYLPYVIIYGFANPYRPLYVNLLNATPLNIFLRIIFAIIIISLLFALPILFTMGYLKLSGISFQKFMKKSDNKYFKYKLIFNTQESYYEMKPIKFKK</sequence>
<feature type="transmembrane region" description="Helical" evidence="1">
    <location>
        <begin position="96"/>
        <end position="114"/>
    </location>
</feature>
<evidence type="ECO:0000256" key="1">
    <source>
        <dbReference type="SAM" id="Phobius"/>
    </source>
</evidence>
<protein>
    <submittedName>
        <fullName evidence="2">Uncharacterized protein</fullName>
    </submittedName>
</protein>